<dbReference type="Proteomes" id="UP000267251">
    <property type="component" value="Unassembled WGS sequence"/>
</dbReference>
<evidence type="ECO:0000256" key="1">
    <source>
        <dbReference type="ARBA" id="ARBA00004286"/>
    </source>
</evidence>
<dbReference type="AlphaFoldDB" id="A0A4P9Y1E2"/>
<keyword evidence="3" id="KW-0489">Methyltransferase</keyword>
<reference evidence="11" key="1">
    <citation type="journal article" date="2018" name="Nat. Microbiol.">
        <title>Leveraging single-cell genomics to expand the fungal tree of life.</title>
        <authorList>
            <person name="Ahrendt S.R."/>
            <person name="Quandt C.A."/>
            <person name="Ciobanu D."/>
            <person name="Clum A."/>
            <person name="Salamov A."/>
            <person name="Andreopoulos B."/>
            <person name="Cheng J.F."/>
            <person name="Woyke T."/>
            <person name="Pelin A."/>
            <person name="Henrissat B."/>
            <person name="Reynolds N.K."/>
            <person name="Benny G.L."/>
            <person name="Smith M.E."/>
            <person name="James T.Y."/>
            <person name="Grigoriev I.V."/>
        </authorList>
    </citation>
    <scope>NUCLEOTIDE SEQUENCE [LARGE SCALE GENOMIC DNA]</scope>
</reference>
<dbReference type="PANTHER" id="PTHR46223">
    <property type="entry name" value="HISTONE-LYSINE N-METHYLTRANSFERASE SUV39H"/>
    <property type="match status" value="1"/>
</dbReference>
<comment type="subcellular location">
    <subcellularLocation>
        <location evidence="1">Chromosome</location>
    </subcellularLocation>
</comment>
<dbReference type="EMBL" id="KZ988274">
    <property type="protein sequence ID" value="RKP12597.1"/>
    <property type="molecule type" value="Genomic_DNA"/>
</dbReference>
<dbReference type="Pfam" id="PF00856">
    <property type="entry name" value="SET"/>
    <property type="match status" value="1"/>
</dbReference>
<evidence type="ECO:0000256" key="6">
    <source>
        <dbReference type="ARBA" id="ARBA00022723"/>
    </source>
</evidence>
<dbReference type="Gene3D" id="2.170.270.10">
    <property type="entry name" value="SET domain"/>
    <property type="match status" value="1"/>
</dbReference>
<evidence type="ECO:0000313" key="11">
    <source>
        <dbReference type="Proteomes" id="UP000267251"/>
    </source>
</evidence>
<dbReference type="InterPro" id="IPR003616">
    <property type="entry name" value="Post-SET_dom"/>
</dbReference>
<evidence type="ECO:0000259" key="8">
    <source>
        <dbReference type="PROSITE" id="PS50280"/>
    </source>
</evidence>
<dbReference type="SMART" id="SM00317">
    <property type="entry name" value="SET"/>
    <property type="match status" value="1"/>
</dbReference>
<evidence type="ECO:0000256" key="3">
    <source>
        <dbReference type="ARBA" id="ARBA00022603"/>
    </source>
</evidence>
<evidence type="ECO:0000256" key="5">
    <source>
        <dbReference type="ARBA" id="ARBA00022691"/>
    </source>
</evidence>
<organism evidence="10 11">
    <name type="scientific">Piptocephalis cylindrospora</name>
    <dbReference type="NCBI Taxonomy" id="1907219"/>
    <lineage>
        <taxon>Eukaryota</taxon>
        <taxon>Fungi</taxon>
        <taxon>Fungi incertae sedis</taxon>
        <taxon>Zoopagomycota</taxon>
        <taxon>Zoopagomycotina</taxon>
        <taxon>Zoopagomycetes</taxon>
        <taxon>Zoopagales</taxon>
        <taxon>Piptocephalidaceae</taxon>
        <taxon>Piptocephalis</taxon>
    </lineage>
</organism>
<evidence type="ECO:0000313" key="10">
    <source>
        <dbReference type="EMBL" id="RKP12597.1"/>
    </source>
</evidence>
<keyword evidence="5" id="KW-0949">S-adenosyl-L-methionine</keyword>
<keyword evidence="7" id="KW-0862">Zinc</keyword>
<protein>
    <recommendedName>
        <fullName evidence="12">SET domain-containing protein</fullName>
    </recommendedName>
</protein>
<dbReference type="OrthoDB" id="308383at2759"/>
<gene>
    <name evidence="10" type="ORF">BJ684DRAFT_11255</name>
</gene>
<evidence type="ECO:0000256" key="4">
    <source>
        <dbReference type="ARBA" id="ARBA00022679"/>
    </source>
</evidence>
<keyword evidence="6" id="KW-0479">Metal-binding</keyword>
<dbReference type="SUPFAM" id="SSF82199">
    <property type="entry name" value="SET domain"/>
    <property type="match status" value="1"/>
</dbReference>
<evidence type="ECO:0008006" key="12">
    <source>
        <dbReference type="Google" id="ProtNLM"/>
    </source>
</evidence>
<dbReference type="InterPro" id="IPR001214">
    <property type="entry name" value="SET_dom"/>
</dbReference>
<keyword evidence="2" id="KW-0158">Chromosome</keyword>
<evidence type="ECO:0000259" key="9">
    <source>
        <dbReference type="PROSITE" id="PS50868"/>
    </source>
</evidence>
<dbReference type="PROSITE" id="PS50868">
    <property type="entry name" value="POST_SET"/>
    <property type="match status" value="1"/>
</dbReference>
<keyword evidence="4" id="KW-0808">Transferase</keyword>
<dbReference type="PANTHER" id="PTHR46223:SF3">
    <property type="entry name" value="HISTONE-LYSINE N-METHYLTRANSFERASE SET-23"/>
    <property type="match status" value="1"/>
</dbReference>
<dbReference type="GO" id="GO:0008168">
    <property type="term" value="F:methyltransferase activity"/>
    <property type="evidence" value="ECO:0007669"/>
    <property type="project" value="UniProtKB-KW"/>
</dbReference>
<accession>A0A4P9Y1E2</accession>
<evidence type="ECO:0000256" key="2">
    <source>
        <dbReference type="ARBA" id="ARBA00022454"/>
    </source>
</evidence>
<proteinExistence type="predicted"/>
<feature type="domain" description="Post-SET" evidence="9">
    <location>
        <begin position="189"/>
        <end position="205"/>
    </location>
</feature>
<dbReference type="GO" id="GO:0046872">
    <property type="term" value="F:metal ion binding"/>
    <property type="evidence" value="ECO:0007669"/>
    <property type="project" value="UniProtKB-KW"/>
</dbReference>
<dbReference type="PROSITE" id="PS50280">
    <property type="entry name" value="SET"/>
    <property type="match status" value="1"/>
</dbReference>
<dbReference type="GO" id="GO:0032259">
    <property type="term" value="P:methylation"/>
    <property type="evidence" value="ECO:0007669"/>
    <property type="project" value="UniProtKB-KW"/>
</dbReference>
<dbReference type="InterPro" id="IPR046341">
    <property type="entry name" value="SET_dom_sf"/>
</dbReference>
<name>A0A4P9Y1E2_9FUNG</name>
<feature type="domain" description="SET" evidence="8">
    <location>
        <begin position="41"/>
        <end position="179"/>
    </location>
</feature>
<dbReference type="InterPro" id="IPR050973">
    <property type="entry name" value="H3K9_Histone-Lys_N-MTase"/>
</dbReference>
<sequence length="213" mass="24771">MTSAWLDENWQSPRLVRECHDGCGCDPEVCLNRGSHKQDREAIEVFLTKDRGWGVQARRRILRGECVGEYVGERLSQRVAEMREYLYDRFGLTYSFGLEATSERAEEEDETEFEWENPTNVTLDGTFVSNHTRFFNHSCDPNIIVVHVSDGDRDHRGIRYSFYTVRDVKKGEELTFDYQLEGAYPDDSGNYECRCGSANCRKTMLNLRNLPKQ</sequence>
<evidence type="ECO:0000256" key="7">
    <source>
        <dbReference type="ARBA" id="ARBA00022833"/>
    </source>
</evidence>
<keyword evidence="11" id="KW-1185">Reference proteome</keyword>
<dbReference type="GO" id="GO:0005694">
    <property type="term" value="C:chromosome"/>
    <property type="evidence" value="ECO:0007669"/>
    <property type="project" value="UniProtKB-SubCell"/>
</dbReference>